<dbReference type="AlphaFoldDB" id="A0A084AQF3"/>
<evidence type="ECO:0000313" key="2">
    <source>
        <dbReference type="Proteomes" id="UP000028045"/>
    </source>
</evidence>
<dbReference type="HOGENOM" id="CLU_2607571_0_0_1"/>
<protein>
    <submittedName>
        <fullName evidence="1">Uncharacterized protein</fullName>
    </submittedName>
</protein>
<sequence length="79" mass="8415">MTNRIRQALRADGAKLALTIVGMVADAQTTRLVALEGRDNSGVEAQAGDGFTRGDVVLVGRPSLRKRKGMESSLFRSGL</sequence>
<dbReference type="EMBL" id="KL648614">
    <property type="protein sequence ID" value="KEY67532.1"/>
    <property type="molecule type" value="Genomic_DNA"/>
</dbReference>
<evidence type="ECO:0000313" key="1">
    <source>
        <dbReference type="EMBL" id="KEY67532.1"/>
    </source>
</evidence>
<organism evidence="1 2">
    <name type="scientific">Stachybotrys chartarum (strain CBS 109288 / IBT 7711)</name>
    <name type="common">Toxic black mold</name>
    <name type="synonym">Stilbospora chartarum</name>
    <dbReference type="NCBI Taxonomy" id="1280523"/>
    <lineage>
        <taxon>Eukaryota</taxon>
        <taxon>Fungi</taxon>
        <taxon>Dikarya</taxon>
        <taxon>Ascomycota</taxon>
        <taxon>Pezizomycotina</taxon>
        <taxon>Sordariomycetes</taxon>
        <taxon>Hypocreomycetidae</taxon>
        <taxon>Hypocreales</taxon>
        <taxon>Stachybotryaceae</taxon>
        <taxon>Stachybotrys</taxon>
    </lineage>
</organism>
<gene>
    <name evidence="1" type="ORF">S7711_02450</name>
</gene>
<reference evidence="1 2" key="1">
    <citation type="journal article" date="2014" name="BMC Genomics">
        <title>Comparative genome sequencing reveals chemotype-specific gene clusters in the toxigenic black mold Stachybotrys.</title>
        <authorList>
            <person name="Semeiks J."/>
            <person name="Borek D."/>
            <person name="Otwinowski Z."/>
            <person name="Grishin N.V."/>
        </authorList>
    </citation>
    <scope>NUCLEOTIDE SEQUENCE [LARGE SCALE GENOMIC DNA]</scope>
    <source>
        <strain evidence="2">CBS 109288 / IBT 7711</strain>
    </source>
</reference>
<proteinExistence type="predicted"/>
<dbReference type="Proteomes" id="UP000028045">
    <property type="component" value="Unassembled WGS sequence"/>
</dbReference>
<keyword evidence="2" id="KW-1185">Reference proteome</keyword>
<name>A0A084AQF3_STACB</name>
<accession>A0A084AQF3</accession>